<dbReference type="SUPFAM" id="SSF53098">
    <property type="entry name" value="Ribonuclease H-like"/>
    <property type="match status" value="1"/>
</dbReference>
<sequence>MLEDIFKLPHLKKTLDREKAVNSYIYNRTLLLNMMRYFMGQRDMVRPTKTRFATAFITFNCFRNHKKNLKKMFASEAWNKSKFPGEAGGGGNSEKKPLMGYIYEAMDIAKERIASSFKNKEDKYKQFFEIIDKRWNCQLHQDLHAAGHELNQGLYYNNPSVEDDSEVITGLMECIHKLSLSEEDELKMYTELPTYRDPNDWLEGEEDDLVFEGDNLTWDVVAEAMGVDEEPYTTRITSRRKEGAESSSRSRGAQMIDEDEEENDVGAYKEVVEEEVDDETIYEDLDDL</sequence>
<evidence type="ECO:0000313" key="2">
    <source>
        <dbReference type="EMBL" id="CAI9282376.1"/>
    </source>
</evidence>
<feature type="region of interest" description="Disordered" evidence="1">
    <location>
        <begin position="233"/>
        <end position="288"/>
    </location>
</feature>
<proteinExistence type="predicted"/>
<dbReference type="PANTHER" id="PTHR32166:SF74">
    <property type="entry name" value="OS05G0256350 PROTEIN"/>
    <property type="match status" value="1"/>
</dbReference>
<keyword evidence="3" id="KW-1185">Reference proteome</keyword>
<dbReference type="AlphaFoldDB" id="A0AA35YYD9"/>
<dbReference type="EMBL" id="OX465080">
    <property type="protein sequence ID" value="CAI9282376.1"/>
    <property type="molecule type" value="Genomic_DNA"/>
</dbReference>
<dbReference type="InterPro" id="IPR012337">
    <property type="entry name" value="RNaseH-like_sf"/>
</dbReference>
<feature type="compositionally biased region" description="Acidic residues" evidence="1">
    <location>
        <begin position="272"/>
        <end position="288"/>
    </location>
</feature>
<organism evidence="2 3">
    <name type="scientific">Lactuca saligna</name>
    <name type="common">Willowleaf lettuce</name>
    <dbReference type="NCBI Taxonomy" id="75948"/>
    <lineage>
        <taxon>Eukaryota</taxon>
        <taxon>Viridiplantae</taxon>
        <taxon>Streptophyta</taxon>
        <taxon>Embryophyta</taxon>
        <taxon>Tracheophyta</taxon>
        <taxon>Spermatophyta</taxon>
        <taxon>Magnoliopsida</taxon>
        <taxon>eudicotyledons</taxon>
        <taxon>Gunneridae</taxon>
        <taxon>Pentapetalae</taxon>
        <taxon>asterids</taxon>
        <taxon>campanulids</taxon>
        <taxon>Asterales</taxon>
        <taxon>Asteraceae</taxon>
        <taxon>Cichorioideae</taxon>
        <taxon>Cichorieae</taxon>
        <taxon>Lactucinae</taxon>
        <taxon>Lactuca</taxon>
    </lineage>
</organism>
<reference evidence="2" key="1">
    <citation type="submission" date="2023-04" db="EMBL/GenBank/DDBJ databases">
        <authorList>
            <person name="Vijverberg K."/>
            <person name="Xiong W."/>
            <person name="Schranz E."/>
        </authorList>
    </citation>
    <scope>NUCLEOTIDE SEQUENCE</scope>
</reference>
<evidence type="ECO:0000313" key="3">
    <source>
        <dbReference type="Proteomes" id="UP001177003"/>
    </source>
</evidence>
<dbReference type="PANTHER" id="PTHR32166">
    <property type="entry name" value="OSJNBA0013A04.12 PROTEIN"/>
    <property type="match status" value="1"/>
</dbReference>
<evidence type="ECO:0000256" key="1">
    <source>
        <dbReference type="SAM" id="MobiDB-lite"/>
    </source>
</evidence>
<name>A0AA35YYD9_LACSI</name>
<dbReference type="Proteomes" id="UP001177003">
    <property type="component" value="Chromosome 4"/>
</dbReference>
<accession>A0AA35YYD9</accession>
<gene>
    <name evidence="2" type="ORF">LSALG_LOCUS22021</name>
</gene>
<protein>
    <submittedName>
        <fullName evidence="2">Uncharacterized protein</fullName>
    </submittedName>
</protein>